<proteinExistence type="predicted"/>
<organism evidence="1 2">
    <name type="scientific">Dryococelus australis</name>
    <dbReference type="NCBI Taxonomy" id="614101"/>
    <lineage>
        <taxon>Eukaryota</taxon>
        <taxon>Metazoa</taxon>
        <taxon>Ecdysozoa</taxon>
        <taxon>Arthropoda</taxon>
        <taxon>Hexapoda</taxon>
        <taxon>Insecta</taxon>
        <taxon>Pterygota</taxon>
        <taxon>Neoptera</taxon>
        <taxon>Polyneoptera</taxon>
        <taxon>Phasmatodea</taxon>
        <taxon>Verophasmatodea</taxon>
        <taxon>Anareolatae</taxon>
        <taxon>Phasmatidae</taxon>
        <taxon>Eurycanthinae</taxon>
        <taxon>Dryococelus</taxon>
    </lineage>
</organism>
<protein>
    <recommendedName>
        <fullName evidence="3">Transposase</fullName>
    </recommendedName>
</protein>
<evidence type="ECO:0000313" key="1">
    <source>
        <dbReference type="EMBL" id="KAJ8884766.1"/>
    </source>
</evidence>
<keyword evidence="2" id="KW-1185">Reference proteome</keyword>
<name>A0ABQ9HKY2_9NEOP</name>
<dbReference type="EMBL" id="JARBHB010000004">
    <property type="protein sequence ID" value="KAJ8884766.1"/>
    <property type="molecule type" value="Genomic_DNA"/>
</dbReference>
<sequence>MSKNVSHPTKVVKRIVEPIAGTNRSVTGDNWFTSIELLDAKTRGDFPDILFRLEYSEYPQICWDFRKKNPLDFIYTKKGQVVNMVSSVHQEESVKKETNTPEII</sequence>
<gene>
    <name evidence="1" type="ORF">PR048_010962</name>
</gene>
<dbReference type="Proteomes" id="UP001159363">
    <property type="component" value="Chromosome X"/>
</dbReference>
<reference evidence="1 2" key="1">
    <citation type="submission" date="2023-02" db="EMBL/GenBank/DDBJ databases">
        <title>LHISI_Scaffold_Assembly.</title>
        <authorList>
            <person name="Stuart O.P."/>
            <person name="Cleave R."/>
            <person name="Magrath M.J.L."/>
            <person name="Mikheyev A.S."/>
        </authorList>
    </citation>
    <scope>NUCLEOTIDE SEQUENCE [LARGE SCALE GENOMIC DNA]</scope>
    <source>
        <strain evidence="1">Daus_M_001</strain>
        <tissue evidence="1">Leg muscle</tissue>
    </source>
</reference>
<evidence type="ECO:0008006" key="3">
    <source>
        <dbReference type="Google" id="ProtNLM"/>
    </source>
</evidence>
<comment type="caution">
    <text evidence="1">The sequence shown here is derived from an EMBL/GenBank/DDBJ whole genome shotgun (WGS) entry which is preliminary data.</text>
</comment>
<accession>A0ABQ9HKY2</accession>
<evidence type="ECO:0000313" key="2">
    <source>
        <dbReference type="Proteomes" id="UP001159363"/>
    </source>
</evidence>